<evidence type="ECO:0000256" key="7">
    <source>
        <dbReference type="RuleBase" id="RU363032"/>
    </source>
</evidence>
<dbReference type="InterPro" id="IPR000515">
    <property type="entry name" value="MetI-like"/>
</dbReference>
<evidence type="ECO:0000256" key="8">
    <source>
        <dbReference type="SAM" id="MobiDB-lite"/>
    </source>
</evidence>
<feature type="transmembrane region" description="Helical" evidence="7">
    <location>
        <begin position="129"/>
        <end position="149"/>
    </location>
</feature>
<dbReference type="InterPro" id="IPR051393">
    <property type="entry name" value="ABC_transporter_permease"/>
</dbReference>
<dbReference type="SUPFAM" id="SSF161098">
    <property type="entry name" value="MetI-like"/>
    <property type="match status" value="1"/>
</dbReference>
<feature type="transmembrane region" description="Helical" evidence="7">
    <location>
        <begin position="180"/>
        <end position="201"/>
    </location>
</feature>
<keyword evidence="11" id="KW-1185">Reference proteome</keyword>
<organism evidence="10 11">
    <name type="scientific">Jiangella alba</name>
    <dbReference type="NCBI Taxonomy" id="561176"/>
    <lineage>
        <taxon>Bacteria</taxon>
        <taxon>Bacillati</taxon>
        <taxon>Actinomycetota</taxon>
        <taxon>Actinomycetes</taxon>
        <taxon>Jiangellales</taxon>
        <taxon>Jiangellaceae</taxon>
        <taxon>Jiangella</taxon>
    </lineage>
</organism>
<gene>
    <name evidence="10" type="ORF">SAMN04488561_0160</name>
</gene>
<dbReference type="RefSeq" id="WP_083288578.1">
    <property type="nucleotide sequence ID" value="NZ_FNUC01000001.1"/>
</dbReference>
<keyword evidence="2 7" id="KW-0813">Transport</keyword>
<dbReference type="GO" id="GO:0055085">
    <property type="term" value="P:transmembrane transport"/>
    <property type="evidence" value="ECO:0007669"/>
    <property type="project" value="InterPro"/>
</dbReference>
<evidence type="ECO:0000256" key="4">
    <source>
        <dbReference type="ARBA" id="ARBA00022692"/>
    </source>
</evidence>
<dbReference type="Gene3D" id="1.10.3720.10">
    <property type="entry name" value="MetI-like"/>
    <property type="match status" value="1"/>
</dbReference>
<dbReference type="EMBL" id="FNUC01000001">
    <property type="protein sequence ID" value="SED64242.1"/>
    <property type="molecule type" value="Genomic_DNA"/>
</dbReference>
<dbReference type="STRING" id="561176.SAMN04488561_0160"/>
<evidence type="ECO:0000256" key="6">
    <source>
        <dbReference type="ARBA" id="ARBA00023136"/>
    </source>
</evidence>
<keyword evidence="3" id="KW-1003">Cell membrane</keyword>
<dbReference type="Proteomes" id="UP000181980">
    <property type="component" value="Unassembled WGS sequence"/>
</dbReference>
<evidence type="ECO:0000313" key="11">
    <source>
        <dbReference type="Proteomes" id="UP000181980"/>
    </source>
</evidence>
<feature type="transmembrane region" description="Helical" evidence="7">
    <location>
        <begin position="280"/>
        <end position="300"/>
    </location>
</feature>
<evidence type="ECO:0000256" key="1">
    <source>
        <dbReference type="ARBA" id="ARBA00004651"/>
    </source>
</evidence>
<sequence>MAASTSHVPATRTPRVAGAGRRHPAGRLTRERLVALGFIAPAVVLFAVFVVYPIAFNVQSSLLDWDGVSTGTPVGLANYRDLFADPTFHTTLRNSAFWIVLTIVPQAVLGFALAWLLNTRLRGRTVYRTLFFLPAVLSPVVVGIVWQRLLDPFNGVLAQLGRATGIDLLTRSYLSDPSTAIFAVIVVNVWMWTGFSMLFYLAGLQLVDHSVVEAARIDGATGWQLIRRIVLPLLKPTHLALLLLGIIGSLKTFELVWVLTEGGPNHASELMPTYLFKQAFQLQSFGYGATIAVVLLVVAVGSSLAMLRTFGSGFITGDRS</sequence>
<comment type="similarity">
    <text evidence="7">Belongs to the binding-protein-dependent transport system permease family.</text>
</comment>
<keyword evidence="5 7" id="KW-1133">Transmembrane helix</keyword>
<dbReference type="AlphaFoldDB" id="A0A1H5CBW7"/>
<keyword evidence="6 7" id="KW-0472">Membrane</keyword>
<accession>A0A1H5CBW7</accession>
<evidence type="ECO:0000256" key="3">
    <source>
        <dbReference type="ARBA" id="ARBA00022475"/>
    </source>
</evidence>
<keyword evidence="4 7" id="KW-0812">Transmembrane</keyword>
<dbReference type="PANTHER" id="PTHR30193:SF37">
    <property type="entry name" value="INNER MEMBRANE ABC TRANSPORTER PERMEASE PROTEIN YCJO"/>
    <property type="match status" value="1"/>
</dbReference>
<dbReference type="InterPro" id="IPR035906">
    <property type="entry name" value="MetI-like_sf"/>
</dbReference>
<dbReference type="CDD" id="cd06261">
    <property type="entry name" value="TM_PBP2"/>
    <property type="match status" value="1"/>
</dbReference>
<evidence type="ECO:0000259" key="9">
    <source>
        <dbReference type="PROSITE" id="PS50928"/>
    </source>
</evidence>
<comment type="subcellular location">
    <subcellularLocation>
        <location evidence="1 7">Cell membrane</location>
        <topology evidence="1 7">Multi-pass membrane protein</topology>
    </subcellularLocation>
</comment>
<name>A0A1H5CBW7_9ACTN</name>
<feature type="domain" description="ABC transmembrane type-1" evidence="9">
    <location>
        <begin position="92"/>
        <end position="306"/>
    </location>
</feature>
<protein>
    <submittedName>
        <fullName evidence="10">Carbohydrate ABC transporter membrane protein 1, CUT1 family</fullName>
    </submittedName>
</protein>
<evidence type="ECO:0000256" key="5">
    <source>
        <dbReference type="ARBA" id="ARBA00022989"/>
    </source>
</evidence>
<evidence type="ECO:0000256" key="2">
    <source>
        <dbReference type="ARBA" id="ARBA00022448"/>
    </source>
</evidence>
<dbReference type="GO" id="GO:0005886">
    <property type="term" value="C:plasma membrane"/>
    <property type="evidence" value="ECO:0007669"/>
    <property type="project" value="UniProtKB-SubCell"/>
</dbReference>
<dbReference type="OrthoDB" id="9805974at2"/>
<feature type="transmembrane region" description="Helical" evidence="7">
    <location>
        <begin position="33"/>
        <end position="55"/>
    </location>
</feature>
<proteinExistence type="inferred from homology"/>
<dbReference type="PANTHER" id="PTHR30193">
    <property type="entry name" value="ABC TRANSPORTER PERMEASE PROTEIN"/>
    <property type="match status" value="1"/>
</dbReference>
<evidence type="ECO:0000313" key="10">
    <source>
        <dbReference type="EMBL" id="SED64242.1"/>
    </source>
</evidence>
<dbReference type="Pfam" id="PF00528">
    <property type="entry name" value="BPD_transp_1"/>
    <property type="match status" value="1"/>
</dbReference>
<feature type="region of interest" description="Disordered" evidence="8">
    <location>
        <begin position="1"/>
        <end position="23"/>
    </location>
</feature>
<reference evidence="11" key="1">
    <citation type="submission" date="2016-10" db="EMBL/GenBank/DDBJ databases">
        <authorList>
            <person name="Varghese N."/>
            <person name="Submissions S."/>
        </authorList>
    </citation>
    <scope>NUCLEOTIDE SEQUENCE [LARGE SCALE GENOMIC DNA]</scope>
    <source>
        <strain evidence="11">DSM 45237</strain>
    </source>
</reference>
<dbReference type="PROSITE" id="PS50928">
    <property type="entry name" value="ABC_TM1"/>
    <property type="match status" value="1"/>
</dbReference>
<feature type="transmembrane region" description="Helical" evidence="7">
    <location>
        <begin position="96"/>
        <end position="117"/>
    </location>
</feature>
<feature type="transmembrane region" description="Helical" evidence="7">
    <location>
        <begin position="239"/>
        <end position="260"/>
    </location>
</feature>